<dbReference type="PROSITE" id="PS00012">
    <property type="entry name" value="PHOSPHOPANTETHEINE"/>
    <property type="match status" value="2"/>
</dbReference>
<proteinExistence type="predicted"/>
<dbReference type="Gene3D" id="3.30.559.30">
    <property type="entry name" value="Nonribosomal peptide synthetase, condensation domain"/>
    <property type="match status" value="1"/>
</dbReference>
<dbReference type="CDD" id="cd19531">
    <property type="entry name" value="LCL_NRPS-like"/>
    <property type="match status" value="1"/>
</dbReference>
<dbReference type="InterPro" id="IPR001242">
    <property type="entry name" value="Condensation_dom"/>
</dbReference>
<dbReference type="NCBIfam" id="NF003417">
    <property type="entry name" value="PRK04813.1"/>
    <property type="match status" value="2"/>
</dbReference>
<dbReference type="Pfam" id="PF00501">
    <property type="entry name" value="AMP-binding"/>
    <property type="match status" value="2"/>
</dbReference>
<dbReference type="InterPro" id="IPR025110">
    <property type="entry name" value="AMP-bd_C"/>
</dbReference>
<dbReference type="PANTHER" id="PTHR45527:SF1">
    <property type="entry name" value="FATTY ACID SYNTHASE"/>
    <property type="match status" value="1"/>
</dbReference>
<dbReference type="InterPro" id="IPR010071">
    <property type="entry name" value="AA_adenyl_dom"/>
</dbReference>
<keyword evidence="7" id="KW-1185">Reference proteome</keyword>
<feature type="domain" description="Carrier" evidence="5">
    <location>
        <begin position="1541"/>
        <end position="1616"/>
    </location>
</feature>
<dbReference type="Pfam" id="PF00668">
    <property type="entry name" value="Condensation"/>
    <property type="match status" value="1"/>
</dbReference>
<dbReference type="SMART" id="SM00823">
    <property type="entry name" value="PKS_PP"/>
    <property type="match status" value="2"/>
</dbReference>
<protein>
    <recommendedName>
        <fullName evidence="5">Carrier domain-containing protein</fullName>
    </recommendedName>
</protein>
<comment type="cofactor">
    <cofactor evidence="1">
        <name>pantetheine 4'-phosphate</name>
        <dbReference type="ChEBI" id="CHEBI:47942"/>
    </cofactor>
</comment>
<dbReference type="SUPFAM" id="SSF56801">
    <property type="entry name" value="Acetyl-CoA synthetase-like"/>
    <property type="match status" value="2"/>
</dbReference>
<dbReference type="InterPro" id="IPR045851">
    <property type="entry name" value="AMP-bd_C_sf"/>
</dbReference>
<dbReference type="InterPro" id="IPR020845">
    <property type="entry name" value="AMP-binding_CS"/>
</dbReference>
<dbReference type="SUPFAM" id="SSF47336">
    <property type="entry name" value="ACP-like"/>
    <property type="match status" value="2"/>
</dbReference>
<dbReference type="InterPro" id="IPR023213">
    <property type="entry name" value="CAT-like_dom_sf"/>
</dbReference>
<evidence type="ECO:0000256" key="4">
    <source>
        <dbReference type="SAM" id="MobiDB-lite"/>
    </source>
</evidence>
<organism evidence="6 7">
    <name type="scientific">Streptomyces similanensis</name>
    <dbReference type="NCBI Taxonomy" id="1274988"/>
    <lineage>
        <taxon>Bacteria</taxon>
        <taxon>Bacillati</taxon>
        <taxon>Actinomycetota</taxon>
        <taxon>Actinomycetes</taxon>
        <taxon>Kitasatosporales</taxon>
        <taxon>Streptomycetaceae</taxon>
        <taxon>Streptomyces</taxon>
    </lineage>
</organism>
<feature type="region of interest" description="Disordered" evidence="4">
    <location>
        <begin position="568"/>
        <end position="589"/>
    </location>
</feature>
<evidence type="ECO:0000313" key="6">
    <source>
        <dbReference type="EMBL" id="GAA5074781.1"/>
    </source>
</evidence>
<dbReference type="InterPro" id="IPR009081">
    <property type="entry name" value="PP-bd_ACP"/>
</dbReference>
<dbReference type="Gene3D" id="2.30.38.10">
    <property type="entry name" value="Luciferase, Domain 3"/>
    <property type="match status" value="2"/>
</dbReference>
<dbReference type="PROSITE" id="PS00455">
    <property type="entry name" value="AMP_BINDING"/>
    <property type="match status" value="1"/>
</dbReference>
<dbReference type="Gene3D" id="3.30.300.30">
    <property type="match status" value="2"/>
</dbReference>
<dbReference type="PROSITE" id="PS50075">
    <property type="entry name" value="CARRIER"/>
    <property type="match status" value="2"/>
</dbReference>
<dbReference type="CDD" id="cd05930">
    <property type="entry name" value="A_NRPS"/>
    <property type="match status" value="2"/>
</dbReference>
<dbReference type="NCBIfam" id="TIGR01733">
    <property type="entry name" value="AA-adenyl-dom"/>
    <property type="match status" value="2"/>
</dbReference>
<dbReference type="Gene3D" id="3.30.559.10">
    <property type="entry name" value="Chloramphenicol acetyltransferase-like domain"/>
    <property type="match status" value="1"/>
</dbReference>
<dbReference type="Gene3D" id="3.40.50.980">
    <property type="match status" value="4"/>
</dbReference>
<dbReference type="Gene3D" id="1.10.1200.10">
    <property type="entry name" value="ACP-like"/>
    <property type="match status" value="1"/>
</dbReference>
<dbReference type="InterPro" id="IPR036736">
    <property type="entry name" value="ACP-like_sf"/>
</dbReference>
<dbReference type="InterPro" id="IPR029058">
    <property type="entry name" value="AB_hydrolase_fold"/>
</dbReference>
<reference evidence="7" key="1">
    <citation type="journal article" date="2019" name="Int. J. Syst. Evol. Microbiol.">
        <title>The Global Catalogue of Microorganisms (GCM) 10K type strain sequencing project: providing services to taxonomists for standard genome sequencing and annotation.</title>
        <authorList>
            <consortium name="The Broad Institute Genomics Platform"/>
            <consortium name="The Broad Institute Genome Sequencing Center for Infectious Disease"/>
            <person name="Wu L."/>
            <person name="Ma J."/>
        </authorList>
    </citation>
    <scope>NUCLEOTIDE SEQUENCE [LARGE SCALE GENOMIC DNA]</scope>
    <source>
        <strain evidence="7">JCM 18410</strain>
    </source>
</reference>
<evidence type="ECO:0000313" key="7">
    <source>
        <dbReference type="Proteomes" id="UP001500124"/>
    </source>
</evidence>
<dbReference type="Gene3D" id="3.40.50.1820">
    <property type="entry name" value="alpha/beta hydrolase"/>
    <property type="match status" value="1"/>
</dbReference>
<dbReference type="SUPFAM" id="SSF52777">
    <property type="entry name" value="CoA-dependent acyltransferases"/>
    <property type="match status" value="2"/>
</dbReference>
<comment type="caution">
    <text evidence="6">The sequence shown here is derived from an EMBL/GenBank/DDBJ whole genome shotgun (WGS) entry which is preliminary data.</text>
</comment>
<dbReference type="InterPro" id="IPR000873">
    <property type="entry name" value="AMP-dep_synth/lig_dom"/>
</dbReference>
<dbReference type="InterPro" id="IPR020806">
    <property type="entry name" value="PKS_PP-bd"/>
</dbReference>
<keyword evidence="3" id="KW-0597">Phosphoprotein</keyword>
<dbReference type="Pfam" id="PF00550">
    <property type="entry name" value="PP-binding"/>
    <property type="match status" value="2"/>
</dbReference>
<dbReference type="InterPro" id="IPR020459">
    <property type="entry name" value="AMP-binding"/>
</dbReference>
<evidence type="ECO:0000256" key="1">
    <source>
        <dbReference type="ARBA" id="ARBA00001957"/>
    </source>
</evidence>
<dbReference type="EMBL" id="BAABKC010000112">
    <property type="protein sequence ID" value="GAA5074781.1"/>
    <property type="molecule type" value="Genomic_DNA"/>
</dbReference>
<evidence type="ECO:0000256" key="2">
    <source>
        <dbReference type="ARBA" id="ARBA00022450"/>
    </source>
</evidence>
<gene>
    <name evidence="6" type="ORF">GCM10023336_63180</name>
</gene>
<dbReference type="InterPro" id="IPR006162">
    <property type="entry name" value="Ppantetheine_attach_site"/>
</dbReference>
<evidence type="ECO:0000259" key="5">
    <source>
        <dbReference type="PROSITE" id="PS50075"/>
    </source>
</evidence>
<name>A0ABP9LEU2_9ACTN</name>
<sequence>MSRAAEARPEAIAVVQGTRRLTYRTLVRRAESLALRLQESGVSPGDRVVLATTRSPEMVVGMLAVLRAGAAYVPVDPGYPAQRLEFLIRDAGARLVLTEPEVRPALPALDCPALDVPRDEDGGERRAAPVHTDGSDLAYCIYTSGSTGLPKGVEIVHEGLSHLVAWHREAYGLTPRDRTTQIAGTAFDASVWEIWPTLAAGAELHLAAEEHSSAAELVEWLTGAGITVSFLPTPLAELVIAEKWPTGTRLRYLLTGGDRLHRHPPAGLPFTLVNHYGPTECTVVATAGEVPAGDEDREPSIGRPIRGIEARLLDDRGADVPDGAEGELFLGGTGLARGYLNRPELTAERFVTLEPDGSRYYRTGDLAVRDPDGSLRFVGRADGQVKLRGFRIELGEIESALCAHPRISGAAVALREDVPGDPRLAAYPVFRPGERPDAAALRSWLAERLPGHLVPASFTPLDALPLTRNGKVDRSALPAPAAGRDELAGAYVAPAEGVEADLARLWQEVLGVDRVGALDDFFLLGGNSLSAARVTGRLRERLAVELPLTAVFAEPTVRGLAGAVAAAPRRADARPEPATADRSGPLPLSPSQRRMWLMHGLDDSGTTYNVPLAFELTGPLDEAALRQALRSVVERHEALRTRFVVEGGTPLQVVGAVPDLDLPVVEVRDDAERLGRAERIARHRFDLTTGPLIRCELLRLGEERHVLLAVLHHIVFDGWSLGVFSRDLADCYEAARAGRAPAPPPAVQPADLAGQLQHAADAAAQGPHAEYWRGALEGAPQDLALPTDFVRPSRPTNRGGRVSLDIEPRTLDALRTLCRAEGVTLFMALAALCQAYLSRITGAEDVVIGSPVAGRDAPGSEPLVGCFINTLPLRTDLSGEPGFRDLLHRVRAVVLGAFEHQDTPFERIVELAAAGRSADQNPVYQVVFALEDAHRAEFGLGPLSATVTELDAGTARADLSFSATPHSGGLRLTAEYRSDLYAPDTVRGTLATIRTLLDAALTEPDRPFTLLPLLDADEYHDQVHTWNDTARPFEDAATVHELIERRADAAPDAVAVVFEDRAALTYGELDRRANALAHRLRDLGVGRESRVGLCVERSPELVVAVLAVLKAGGAYVPLDPAYPADRLAFMLADSAAPVVVTQSAVRGRLPGTTAAVIELDTDETWTALPDTRPEPLSGPDDLAYVIYTSGSTGRPKGVLIEHRSVCNFMANVHEMFGLGPDDRMLQFASLSFDVSAFEIFGALTSGARLCLARQETLLSVRALSRFMTEQGITVMDMPPAVMKLLPGQEFPALRIAFVGGEAFSGGLVDDWSVPGRRFINGYGPTEGTVTVIAEECRPGAYEGSPPIGRPMGNMRAYVLDRRRQLLPTGTPGELWIGGAGLARGYLGRPELTEERFKPDPFLPDPDARIYRTGDLVRLLPDGRLDFLGRVDDQVKLRGFRIELGEVETVLAEHPGVRAAAVLLREDNPGHPRLVGYAVAADDALTAAELRAHLADRLPAHMVPDAFVLLEALPLSPSGKIDRRSLPAPAAADLTAARAVVKPRNRRERTLAELWCALLHVPELGVHDNFFELGGNSIAAVQLVWDIHKSFGVELALREVFDHPTVASLTPRIEAAMLAAHAARASLAVDPKGSAR</sequence>
<accession>A0ABP9LEU2</accession>
<evidence type="ECO:0000256" key="3">
    <source>
        <dbReference type="ARBA" id="ARBA00022553"/>
    </source>
</evidence>
<dbReference type="PRINTS" id="PR00154">
    <property type="entry name" value="AMPBINDING"/>
</dbReference>
<dbReference type="PANTHER" id="PTHR45527">
    <property type="entry name" value="NONRIBOSOMAL PEPTIDE SYNTHETASE"/>
    <property type="match status" value="1"/>
</dbReference>
<keyword evidence="2" id="KW-0596">Phosphopantetheine</keyword>
<dbReference type="Proteomes" id="UP001500124">
    <property type="component" value="Unassembled WGS sequence"/>
</dbReference>
<dbReference type="Pfam" id="PF13193">
    <property type="entry name" value="AMP-binding_C"/>
    <property type="match status" value="2"/>
</dbReference>
<feature type="domain" description="Carrier" evidence="5">
    <location>
        <begin position="493"/>
        <end position="568"/>
    </location>
</feature>